<dbReference type="EMBL" id="FQZZ01000004">
    <property type="protein sequence ID" value="SHK25287.1"/>
    <property type="molecule type" value="Genomic_DNA"/>
</dbReference>
<feature type="chain" id="PRO_5015064651" evidence="1">
    <location>
        <begin position="23"/>
        <end position="185"/>
    </location>
</feature>
<dbReference type="RefSeq" id="WP_149788496.1">
    <property type="nucleotide sequence ID" value="NZ_FNIO01000004.1"/>
</dbReference>
<organism evidence="2 3">
    <name type="scientific">Lutimaribacter pacificus</name>
    <dbReference type="NCBI Taxonomy" id="391948"/>
    <lineage>
        <taxon>Bacteria</taxon>
        <taxon>Pseudomonadati</taxon>
        <taxon>Pseudomonadota</taxon>
        <taxon>Alphaproteobacteria</taxon>
        <taxon>Rhodobacterales</taxon>
        <taxon>Roseobacteraceae</taxon>
        <taxon>Lutimaribacter</taxon>
    </lineage>
</organism>
<reference evidence="2 3" key="1">
    <citation type="submission" date="2016-11" db="EMBL/GenBank/DDBJ databases">
        <authorList>
            <person name="Varghese N."/>
            <person name="Submissions S."/>
        </authorList>
    </citation>
    <scope>NUCLEOTIDE SEQUENCE [LARGE SCALE GENOMIC DNA]</scope>
    <source>
        <strain evidence="2 3">DSM 29620</strain>
    </source>
</reference>
<proteinExistence type="predicted"/>
<dbReference type="Pfam" id="PF14345">
    <property type="entry name" value="GDYXXLXY"/>
    <property type="match status" value="1"/>
</dbReference>
<gene>
    <name evidence="2" type="ORF">SAMN05444142_104107</name>
</gene>
<keyword evidence="3" id="KW-1185">Reference proteome</keyword>
<accession>A0A1H0I7G7</accession>
<dbReference type="OrthoDB" id="4868247at2"/>
<feature type="signal peptide" evidence="1">
    <location>
        <begin position="1"/>
        <end position="22"/>
    </location>
</feature>
<dbReference type="AlphaFoldDB" id="A0A1H0I7G7"/>
<keyword evidence="1" id="KW-0732">Signal</keyword>
<dbReference type="Proteomes" id="UP000324252">
    <property type="component" value="Unassembled WGS sequence"/>
</dbReference>
<evidence type="ECO:0000256" key="1">
    <source>
        <dbReference type="SAM" id="SignalP"/>
    </source>
</evidence>
<evidence type="ECO:0000313" key="3">
    <source>
        <dbReference type="Proteomes" id="UP000324252"/>
    </source>
</evidence>
<name>A0A1H0I7G7_9RHOB</name>
<protein>
    <submittedName>
        <fullName evidence="2">Uncharacterized membrane-anchored protein</fullName>
    </submittedName>
</protein>
<sequence>MIRLSRKLILPAALLAALVQTAAVGNMVVERNTLLRNGQEVRLETGFIDPRDIFRGHYVTLRLEISQIPHDSVETLGEPVTGQPVWIELAPGEGDFWQPTRLHATRPDTPGGPLLRGDLSGDYSGAYVLRYPVNRYFAPKLRAKELEQFRRDDKLGVILALAPDGTAAIKGLTVAGETVYVEPLY</sequence>
<evidence type="ECO:0000313" key="2">
    <source>
        <dbReference type="EMBL" id="SHK25287.1"/>
    </source>
</evidence>
<dbReference type="InterPro" id="IPR025833">
    <property type="entry name" value="GDYXXLXY"/>
</dbReference>